<proteinExistence type="inferred from homology"/>
<keyword evidence="2 9" id="KW-0378">Hydrolase</keyword>
<feature type="domain" description="Glycoside hydrolase family 2 catalytic" evidence="6">
    <location>
        <begin position="358"/>
        <end position="497"/>
    </location>
</feature>
<dbReference type="STRING" id="1503925.TH53_20390"/>
<feature type="domain" description="Beta-mannosidase-like galactose-binding" evidence="8">
    <location>
        <begin position="57"/>
        <end position="221"/>
    </location>
</feature>
<feature type="domain" description="Exo-beta-D-glucosaminidase Ig-fold" evidence="7">
    <location>
        <begin position="782"/>
        <end position="882"/>
    </location>
</feature>
<dbReference type="GO" id="GO:0005975">
    <property type="term" value="P:carbohydrate metabolic process"/>
    <property type="evidence" value="ECO:0007669"/>
    <property type="project" value="InterPro"/>
</dbReference>
<feature type="chain" id="PRO_5002209671" evidence="4">
    <location>
        <begin position="29"/>
        <end position="896"/>
    </location>
</feature>
<dbReference type="Pfam" id="PF00703">
    <property type="entry name" value="Glyco_hydro_2"/>
    <property type="match status" value="1"/>
</dbReference>
<keyword evidence="10" id="KW-1185">Reference proteome</keyword>
<evidence type="ECO:0000256" key="1">
    <source>
        <dbReference type="ARBA" id="ARBA00007401"/>
    </source>
</evidence>
<dbReference type="RefSeq" id="WP_041884872.1">
    <property type="nucleotide sequence ID" value="NZ_CP157278.1"/>
</dbReference>
<dbReference type="OrthoDB" id="9801077at2"/>
<dbReference type="InterPro" id="IPR006103">
    <property type="entry name" value="Glyco_hydro_2_cat"/>
</dbReference>
<gene>
    <name evidence="9" type="ORF">TH53_20390</name>
</gene>
<dbReference type="Pfam" id="PF02836">
    <property type="entry name" value="Glyco_hydro_2_C"/>
    <property type="match status" value="1"/>
</dbReference>
<dbReference type="Gene3D" id="3.20.20.80">
    <property type="entry name" value="Glycosidases"/>
    <property type="match status" value="1"/>
</dbReference>
<evidence type="ECO:0000259" key="7">
    <source>
        <dbReference type="Pfam" id="PF18368"/>
    </source>
</evidence>
<evidence type="ECO:0000256" key="4">
    <source>
        <dbReference type="SAM" id="SignalP"/>
    </source>
</evidence>
<protein>
    <submittedName>
        <fullName evidence="9">Glycosyl hydrolase</fullName>
    </submittedName>
</protein>
<keyword evidence="3" id="KW-0326">Glycosidase</keyword>
<dbReference type="SUPFAM" id="SSF49303">
    <property type="entry name" value="beta-Galactosidase/glucuronidase domain"/>
    <property type="match status" value="3"/>
</dbReference>
<dbReference type="InterPro" id="IPR043534">
    <property type="entry name" value="EBDG/EBM"/>
</dbReference>
<dbReference type="InterPro" id="IPR008979">
    <property type="entry name" value="Galactose-bd-like_sf"/>
</dbReference>
<feature type="domain" description="Glycoside hydrolase family 2 immunoglobulin-like beta-sandwich" evidence="5">
    <location>
        <begin position="252"/>
        <end position="347"/>
    </location>
</feature>
<dbReference type="InterPro" id="IPR017853">
    <property type="entry name" value="GH"/>
</dbReference>
<dbReference type="Gene3D" id="2.60.120.260">
    <property type="entry name" value="Galactose-binding domain-like"/>
    <property type="match status" value="1"/>
</dbReference>
<dbReference type="InterPro" id="IPR054593">
    <property type="entry name" value="Beta-mannosidase-like_N2"/>
</dbReference>
<dbReference type="InterPro" id="IPR036156">
    <property type="entry name" value="Beta-gal/glucu_dom_sf"/>
</dbReference>
<organism evidence="9 10">
    <name type="scientific">Pedobacter lusitanus</name>
    <dbReference type="NCBI Taxonomy" id="1503925"/>
    <lineage>
        <taxon>Bacteria</taxon>
        <taxon>Pseudomonadati</taxon>
        <taxon>Bacteroidota</taxon>
        <taxon>Sphingobacteriia</taxon>
        <taxon>Sphingobacteriales</taxon>
        <taxon>Sphingobacteriaceae</taxon>
        <taxon>Pedobacter</taxon>
    </lineage>
</organism>
<dbReference type="SUPFAM" id="SSF51445">
    <property type="entry name" value="(Trans)glycosidases"/>
    <property type="match status" value="1"/>
</dbReference>
<dbReference type="GO" id="GO:0004553">
    <property type="term" value="F:hydrolase activity, hydrolyzing O-glycosyl compounds"/>
    <property type="evidence" value="ECO:0007669"/>
    <property type="project" value="InterPro"/>
</dbReference>
<dbReference type="InterPro" id="IPR041351">
    <property type="entry name" value="Ig_GlcNase"/>
</dbReference>
<keyword evidence="4" id="KW-0732">Signal</keyword>
<evidence type="ECO:0000256" key="2">
    <source>
        <dbReference type="ARBA" id="ARBA00022801"/>
    </source>
</evidence>
<feature type="signal peptide" evidence="4">
    <location>
        <begin position="1"/>
        <end position="28"/>
    </location>
</feature>
<dbReference type="PANTHER" id="PTHR43536">
    <property type="entry name" value="MANNOSYLGLYCOPROTEIN ENDO-BETA-MANNOSIDASE"/>
    <property type="match status" value="1"/>
</dbReference>
<evidence type="ECO:0000256" key="3">
    <source>
        <dbReference type="ARBA" id="ARBA00023295"/>
    </source>
</evidence>
<dbReference type="EMBL" id="JXRA01000098">
    <property type="protein sequence ID" value="KIO75518.1"/>
    <property type="molecule type" value="Genomic_DNA"/>
</dbReference>
<evidence type="ECO:0000259" key="5">
    <source>
        <dbReference type="Pfam" id="PF00703"/>
    </source>
</evidence>
<dbReference type="InterPro" id="IPR013783">
    <property type="entry name" value="Ig-like_fold"/>
</dbReference>
<name>A0A0D0F1J5_9SPHI</name>
<comment type="caution">
    <text evidence="9">The sequence shown here is derived from an EMBL/GenBank/DDBJ whole genome shotgun (WGS) entry which is preliminary data.</text>
</comment>
<dbReference type="Pfam" id="PF22666">
    <property type="entry name" value="Glyco_hydro_2_N2"/>
    <property type="match status" value="1"/>
</dbReference>
<dbReference type="PANTHER" id="PTHR43536:SF1">
    <property type="entry name" value="MANNOSYLGLYCOPROTEIN ENDO-BETA-MANNOSIDASE"/>
    <property type="match status" value="1"/>
</dbReference>
<evidence type="ECO:0000259" key="8">
    <source>
        <dbReference type="Pfam" id="PF22666"/>
    </source>
</evidence>
<accession>A0A0D0F1J5</accession>
<evidence type="ECO:0000313" key="10">
    <source>
        <dbReference type="Proteomes" id="UP000032049"/>
    </source>
</evidence>
<dbReference type="AlphaFoldDB" id="A0A0D0F1J5"/>
<dbReference type="Gene3D" id="2.60.40.10">
    <property type="entry name" value="Immunoglobulins"/>
    <property type="match status" value="3"/>
</dbReference>
<evidence type="ECO:0000259" key="6">
    <source>
        <dbReference type="Pfam" id="PF02836"/>
    </source>
</evidence>
<comment type="similarity">
    <text evidence="1">Belongs to the glycosyl hydrolase 2 family.</text>
</comment>
<dbReference type="Pfam" id="PF18368">
    <property type="entry name" value="Ig_GlcNase"/>
    <property type="match status" value="1"/>
</dbReference>
<evidence type="ECO:0000313" key="9">
    <source>
        <dbReference type="EMBL" id="KIO75518.1"/>
    </source>
</evidence>
<reference evidence="9 10" key="1">
    <citation type="submission" date="2015-01" db="EMBL/GenBank/DDBJ databases">
        <title>Draft genome sequence of Pedobacter sp. NL19 isolated from sludge of an effluent treatment pond in an abandoned uranium mine.</title>
        <authorList>
            <person name="Santos T."/>
            <person name="Caetano T."/>
            <person name="Covas C."/>
            <person name="Cruz A."/>
            <person name="Mendo S."/>
        </authorList>
    </citation>
    <scope>NUCLEOTIDE SEQUENCE [LARGE SCALE GENOMIC DNA]</scope>
    <source>
        <strain evidence="9 10">NL19</strain>
    </source>
</reference>
<dbReference type="Proteomes" id="UP000032049">
    <property type="component" value="Unassembled WGS sequence"/>
</dbReference>
<dbReference type="SUPFAM" id="SSF49785">
    <property type="entry name" value="Galactose-binding domain-like"/>
    <property type="match status" value="1"/>
</dbReference>
<sequence>MFKITKFRLLRMLFSLLIMLTTFNQLSAQDQYELNSGWLCMPSAKIKAKGTEISNSSFSLSGWKKAVVPGTVLTTMLENKEVPDPFFGMNNKLIPDIYDTGRDYYTYWFTKEFKEAIPSADGQVWLKFRGINYSCDIYLNGKKVNDQPFKGMYLRKAFNITGLLSKTGTNRLAVIVYPPDEVGNPNGGQGGDGTIAKGVAHQYTAGWDWIRPIRDRNTGIWDKVYIEKTGAVSLDNPHVVTLVPGKRQVSGQQQPAIIKVSAELKNTKTIPVTGNLVYTISGQKVIKQVTLKAGSTTEINFPELSLANPKLWWPAGYGKQDLYPLQISFLEKGTKLSDSQTVNVGIREIQTEWNLTTKSKEILVNGQKIFIKGGNWIISDAMLRFTNARYDTEIRYHRDMNLNLIRIWGGALIERPEFYEACDKYGMLVLQDFWMSGDCNGRWEDPMKLEDQWKRRKYPDDHHLFLESAADMIKMVRNHASLAIWCGGNEITPPDDILIPLRDSILPKLDGTRWFIDYSNSDSMSLNTIGGNGDGPYTIQNVSTFWKDRTFPFNSEVGSVGVGDMESLERFIPKANLVAPVYISPEKREAKGPSEKVDSVWDYHNYLGVGYEQHILPYGKPADVADFAKKAQLVNYDQYRGLMEGFSAHMWEWYTGVIIWKTQNPWTSMRGQMYDYYLDPNACLFGLRSGSEPLHAMYNPVDGMLMVVNNGFQGKQNIMLDARVFDMDGKETSLTKVFCFLDPASTKKVMSVKKIVDDLSAKKGAFLSLQLLDEHKNLLSNNLYWLADSKGTYSGLNELKGSALKANARLLKTGQVEVSLTNAAGGPVSFFNRVSLVDGQTKKRILPVFYDDNYFSILPGADKKIIIDYYPEKGAAMPVVTLTNYVGQEQTIQINP</sequence>
<dbReference type="InterPro" id="IPR006102">
    <property type="entry name" value="Ig-like_GH2"/>
</dbReference>